<dbReference type="InterPro" id="IPR006638">
    <property type="entry name" value="Elp3/MiaA/NifB-like_rSAM"/>
</dbReference>
<evidence type="ECO:0000256" key="1">
    <source>
        <dbReference type="ARBA" id="ARBA00022723"/>
    </source>
</evidence>
<dbReference type="EMBL" id="SMAF01000001">
    <property type="protein sequence ID" value="TCT01187.1"/>
    <property type="molecule type" value="Genomic_DNA"/>
</dbReference>
<feature type="domain" description="Radical SAM core" evidence="5">
    <location>
        <begin position="70"/>
        <end position="307"/>
    </location>
</feature>
<keyword evidence="7" id="KW-1185">Reference proteome</keyword>
<gene>
    <name evidence="6" type="ORF">EDC25_10142</name>
</gene>
<evidence type="ECO:0000256" key="4">
    <source>
        <dbReference type="SAM" id="MobiDB-lite"/>
    </source>
</evidence>
<keyword evidence="6" id="KW-0456">Lyase</keyword>
<evidence type="ECO:0000256" key="2">
    <source>
        <dbReference type="ARBA" id="ARBA00023004"/>
    </source>
</evidence>
<dbReference type="PROSITE" id="PS51918">
    <property type="entry name" value="RADICAL_SAM"/>
    <property type="match status" value="1"/>
</dbReference>
<organism evidence="6 7">
    <name type="scientific">Pseudofulvimonas gallinarii</name>
    <dbReference type="NCBI Taxonomy" id="634155"/>
    <lineage>
        <taxon>Bacteria</taxon>
        <taxon>Pseudomonadati</taxon>
        <taxon>Pseudomonadota</taxon>
        <taxon>Gammaproteobacteria</taxon>
        <taxon>Lysobacterales</taxon>
        <taxon>Rhodanobacteraceae</taxon>
        <taxon>Pseudofulvimonas</taxon>
    </lineage>
</organism>
<protein>
    <submittedName>
        <fullName evidence="6">DNA repair photolyase</fullName>
    </submittedName>
</protein>
<dbReference type="InterPro" id="IPR007197">
    <property type="entry name" value="rSAM"/>
</dbReference>
<dbReference type="GO" id="GO:0046872">
    <property type="term" value="F:metal ion binding"/>
    <property type="evidence" value="ECO:0007669"/>
    <property type="project" value="UniProtKB-KW"/>
</dbReference>
<dbReference type="InterPro" id="IPR058240">
    <property type="entry name" value="rSAM_sf"/>
</dbReference>
<evidence type="ECO:0000313" key="7">
    <source>
        <dbReference type="Proteomes" id="UP000294599"/>
    </source>
</evidence>
<dbReference type="PANTHER" id="PTHR43432">
    <property type="entry name" value="SLR0285 PROTEIN"/>
    <property type="match status" value="1"/>
</dbReference>
<keyword evidence="3" id="KW-0411">Iron-sulfur</keyword>
<reference evidence="6 7" key="1">
    <citation type="submission" date="2019-03" db="EMBL/GenBank/DDBJ databases">
        <title>Genomic Encyclopedia of Type Strains, Phase IV (KMG-IV): sequencing the most valuable type-strain genomes for metagenomic binning, comparative biology and taxonomic classification.</title>
        <authorList>
            <person name="Goeker M."/>
        </authorList>
    </citation>
    <scope>NUCLEOTIDE SEQUENCE [LARGE SCALE GENOMIC DNA]</scope>
    <source>
        <strain evidence="6 7">DSM 21944</strain>
    </source>
</reference>
<dbReference type="SFLD" id="SFLDS00029">
    <property type="entry name" value="Radical_SAM"/>
    <property type="match status" value="1"/>
</dbReference>
<accession>A0A4R3LSJ7</accession>
<dbReference type="AlphaFoldDB" id="A0A4R3LSJ7"/>
<dbReference type="NCBIfam" id="NF033668">
    <property type="entry name" value="rSAM_PA0069"/>
    <property type="match status" value="1"/>
</dbReference>
<dbReference type="Gene3D" id="3.80.30.30">
    <property type="match status" value="1"/>
</dbReference>
<dbReference type="SMART" id="SM00729">
    <property type="entry name" value="Elp3"/>
    <property type="match status" value="1"/>
</dbReference>
<comment type="caution">
    <text evidence="6">The sequence shown here is derived from an EMBL/GenBank/DDBJ whole genome shotgun (WGS) entry which is preliminary data.</text>
</comment>
<dbReference type="Pfam" id="PF04055">
    <property type="entry name" value="Radical_SAM"/>
    <property type="match status" value="1"/>
</dbReference>
<feature type="compositionally biased region" description="Basic and acidic residues" evidence="4">
    <location>
        <begin position="9"/>
        <end position="27"/>
    </location>
</feature>
<dbReference type="GO" id="GO:0051536">
    <property type="term" value="F:iron-sulfur cluster binding"/>
    <property type="evidence" value="ECO:0007669"/>
    <property type="project" value="UniProtKB-KW"/>
</dbReference>
<dbReference type="RefSeq" id="WP_123521887.1">
    <property type="nucleotide sequence ID" value="NZ_JBHLWF010000005.1"/>
</dbReference>
<feature type="region of interest" description="Disordered" evidence="4">
    <location>
        <begin position="59"/>
        <end position="78"/>
    </location>
</feature>
<sequence>MALKSTANDFDRGAAKGRGAVDNREGRYEKLQVQVEDDGWYGDVGEEQGRLATTLTEESARSIVQRNDSPDSGPDATINPYRGCEHGCIYCYARPSHSYLGLSPGLDFETRLFAKGNAVEVLRGELSRPGYRPVPVMLGANTDAYQPVERRRRLTRGILQVLAETRHPVHIVTKNALVERDIDLLADMAAEGLASVSLSITTLDTDISRYMEPRASAPARRVEAIRRLADAGVPVGVNVAPVVPFLTDDELETILSSAAEAGARHAAWVLLRLPWEVAPLFRDWLQERFPLKAAHVMSRMQQMRGGRDYDSDFSTRMRGTGPYAQLAARRFDRACARLGLSREFPPLDPGKFRRPSGPQLTLF</sequence>
<dbReference type="OrthoDB" id="9785699at2"/>
<dbReference type="CDD" id="cd01335">
    <property type="entry name" value="Radical_SAM"/>
    <property type="match status" value="1"/>
</dbReference>
<dbReference type="GO" id="GO:0016829">
    <property type="term" value="F:lyase activity"/>
    <property type="evidence" value="ECO:0007669"/>
    <property type="project" value="UniProtKB-KW"/>
</dbReference>
<evidence type="ECO:0000313" key="6">
    <source>
        <dbReference type="EMBL" id="TCT01187.1"/>
    </source>
</evidence>
<dbReference type="InterPro" id="IPR040086">
    <property type="entry name" value="MJ0683-like"/>
</dbReference>
<keyword evidence="2" id="KW-0408">Iron</keyword>
<evidence type="ECO:0000259" key="5">
    <source>
        <dbReference type="PROSITE" id="PS51918"/>
    </source>
</evidence>
<dbReference type="PANTHER" id="PTHR43432:SF3">
    <property type="entry name" value="SLR0285 PROTEIN"/>
    <property type="match status" value="1"/>
</dbReference>
<evidence type="ECO:0000256" key="3">
    <source>
        <dbReference type="ARBA" id="ARBA00023014"/>
    </source>
</evidence>
<dbReference type="SFLD" id="SFLDG01084">
    <property type="entry name" value="Uncharacterised_Radical_SAM_Su"/>
    <property type="match status" value="1"/>
</dbReference>
<dbReference type="SUPFAM" id="SSF102114">
    <property type="entry name" value="Radical SAM enzymes"/>
    <property type="match status" value="1"/>
</dbReference>
<proteinExistence type="predicted"/>
<keyword evidence="1" id="KW-0479">Metal-binding</keyword>
<name>A0A4R3LSJ7_9GAMM</name>
<feature type="region of interest" description="Disordered" evidence="4">
    <location>
        <begin position="1"/>
        <end position="27"/>
    </location>
</feature>
<dbReference type="Proteomes" id="UP000294599">
    <property type="component" value="Unassembled WGS sequence"/>
</dbReference>